<gene>
    <name evidence="1" type="ORF">EUX98_g1125</name>
</gene>
<reference evidence="1 2" key="1">
    <citation type="submission" date="2019-02" db="EMBL/GenBank/DDBJ databases">
        <title>Genome sequencing of the rare red list fungi Antrodiella citrinella (Flaviporus citrinellus).</title>
        <authorList>
            <person name="Buettner E."/>
            <person name="Kellner H."/>
        </authorList>
    </citation>
    <scope>NUCLEOTIDE SEQUENCE [LARGE SCALE GENOMIC DNA]</scope>
    <source>
        <strain evidence="1 2">DSM 108506</strain>
    </source>
</reference>
<evidence type="ECO:0000313" key="1">
    <source>
        <dbReference type="EMBL" id="THH33049.1"/>
    </source>
</evidence>
<dbReference type="OrthoDB" id="2651020at2759"/>
<keyword evidence="2" id="KW-1185">Reference proteome</keyword>
<name>A0A4S4N289_9APHY</name>
<protein>
    <submittedName>
        <fullName evidence="1">Uncharacterized protein</fullName>
    </submittedName>
</protein>
<comment type="caution">
    <text evidence="1">The sequence shown here is derived from an EMBL/GenBank/DDBJ whole genome shotgun (WGS) entry which is preliminary data.</text>
</comment>
<organism evidence="1 2">
    <name type="scientific">Antrodiella citrinella</name>
    <dbReference type="NCBI Taxonomy" id="2447956"/>
    <lineage>
        <taxon>Eukaryota</taxon>
        <taxon>Fungi</taxon>
        <taxon>Dikarya</taxon>
        <taxon>Basidiomycota</taxon>
        <taxon>Agaricomycotina</taxon>
        <taxon>Agaricomycetes</taxon>
        <taxon>Polyporales</taxon>
        <taxon>Steccherinaceae</taxon>
        <taxon>Antrodiella</taxon>
    </lineage>
</organism>
<dbReference type="AlphaFoldDB" id="A0A4S4N289"/>
<dbReference type="Proteomes" id="UP000308730">
    <property type="component" value="Unassembled WGS sequence"/>
</dbReference>
<proteinExistence type="predicted"/>
<dbReference type="EMBL" id="SGPM01000011">
    <property type="protein sequence ID" value="THH33049.1"/>
    <property type="molecule type" value="Genomic_DNA"/>
</dbReference>
<sequence length="115" mass="12986">MNASTSFVASNYMNADDQLTQLLQSMSLAGPWTSTFAVQDQLDADLFPTTNGVYLDLIFTHREAFYTFPQGHQLCALGFSEIAKKVEMRKWRVDREGDNEAVNAFRNEAWIIANA</sequence>
<accession>A0A4S4N289</accession>
<evidence type="ECO:0000313" key="2">
    <source>
        <dbReference type="Proteomes" id="UP000308730"/>
    </source>
</evidence>